<sequence>MRSVEPKTIEEFDASCTYESENYKTNLKYCFQYYVSNVSYEIFYCCKMRLIWFSLMNMRLLKRIRFVVVQHLLYAFQKDCIGRRIEIYLIQIELNSDLTMAAAKYILDSRLALA</sequence>
<dbReference type="AlphaFoldDB" id="A0A0V1FJ67"/>
<name>A0A0V1FJ67_TRIPS</name>
<evidence type="ECO:0000313" key="2">
    <source>
        <dbReference type="Proteomes" id="UP000054995"/>
    </source>
</evidence>
<proteinExistence type="predicted"/>
<reference evidence="1 2" key="1">
    <citation type="submission" date="2015-01" db="EMBL/GenBank/DDBJ databases">
        <title>Evolution of Trichinella species and genotypes.</title>
        <authorList>
            <person name="Korhonen P.K."/>
            <person name="Edoardo P."/>
            <person name="Giuseppe L.R."/>
            <person name="Gasser R.B."/>
        </authorList>
    </citation>
    <scope>NUCLEOTIDE SEQUENCE [LARGE SCALE GENOMIC DNA]</scope>
    <source>
        <strain evidence="1">ISS470</strain>
    </source>
</reference>
<accession>A0A0V1FJ67</accession>
<evidence type="ECO:0000313" key="1">
    <source>
        <dbReference type="EMBL" id="KRY86074.1"/>
    </source>
</evidence>
<dbReference type="EMBL" id="JYDT01000078">
    <property type="protein sequence ID" value="KRY86074.1"/>
    <property type="molecule type" value="Genomic_DNA"/>
</dbReference>
<protein>
    <submittedName>
        <fullName evidence="1">Uncharacterized protein</fullName>
    </submittedName>
</protein>
<comment type="caution">
    <text evidence="1">The sequence shown here is derived from an EMBL/GenBank/DDBJ whole genome shotgun (WGS) entry which is preliminary data.</text>
</comment>
<gene>
    <name evidence="1" type="ORF">T4D_414</name>
</gene>
<organism evidence="1 2">
    <name type="scientific">Trichinella pseudospiralis</name>
    <name type="common">Parasitic roundworm</name>
    <dbReference type="NCBI Taxonomy" id="6337"/>
    <lineage>
        <taxon>Eukaryota</taxon>
        <taxon>Metazoa</taxon>
        <taxon>Ecdysozoa</taxon>
        <taxon>Nematoda</taxon>
        <taxon>Enoplea</taxon>
        <taxon>Dorylaimia</taxon>
        <taxon>Trichinellida</taxon>
        <taxon>Trichinellidae</taxon>
        <taxon>Trichinella</taxon>
    </lineage>
</organism>
<keyword evidence="2" id="KW-1185">Reference proteome</keyword>
<dbReference type="Proteomes" id="UP000054995">
    <property type="component" value="Unassembled WGS sequence"/>
</dbReference>